<feature type="domain" description="Beta-galactosidase beta-sandwich" evidence="8">
    <location>
        <begin position="230"/>
        <end position="284"/>
    </location>
</feature>
<feature type="domain" description="Glycoside hydrolase 35 catalytic" evidence="7">
    <location>
        <begin position="42"/>
        <end position="205"/>
    </location>
</feature>
<dbReference type="SUPFAM" id="SSF51445">
    <property type="entry name" value="(Trans)glycosidases"/>
    <property type="match status" value="1"/>
</dbReference>
<dbReference type="AlphaFoldDB" id="A0A9D4VVP0"/>
<evidence type="ECO:0000256" key="3">
    <source>
        <dbReference type="ARBA" id="ARBA00012756"/>
    </source>
</evidence>
<evidence type="ECO:0000256" key="4">
    <source>
        <dbReference type="ARBA" id="ARBA00022729"/>
    </source>
</evidence>
<dbReference type="EMBL" id="JAMSHJ010000007">
    <property type="protein sequence ID" value="KAI5390491.1"/>
    <property type="molecule type" value="Genomic_DNA"/>
</dbReference>
<comment type="catalytic activity">
    <reaction evidence="1">
        <text>Hydrolysis of terminal non-reducing beta-D-galactose residues in beta-D-galactosides.</text>
        <dbReference type="EC" id="3.2.1.23"/>
    </reaction>
</comment>
<dbReference type="InterPro" id="IPR001944">
    <property type="entry name" value="Glycoside_Hdrlase_35"/>
</dbReference>
<dbReference type="Proteomes" id="UP001058974">
    <property type="component" value="Chromosome 7"/>
</dbReference>
<evidence type="ECO:0000256" key="1">
    <source>
        <dbReference type="ARBA" id="ARBA00001412"/>
    </source>
</evidence>
<sequence length="481" mass="53369">MTTIRTFCCNDLLRFTNVNLDHLTETRDGPTISMSPKALGTELWVTIENEYGPVEWEIGAPGKAYTSWAAQMAVGLDTGVPWDMCKQEDAPDPVIDTCNGYYCENFTPNENNKPKMWTENWSGWYTDFGSGISHRPIKDLAYSVARFIQNRGSFVNYYMYHGGTNFGRTSSGLFIATSYDYDAPIDEYGLVNEPKWGHLRDLHKAIKQCEPALIAVDPTVTYFGKNLEEHVYYISSSVCVAFLANYDTKSAATVTFGNSHHDLPPWSVSILPDCKTEVFNTAKVGVQSIIKTMTPTNITFDWQSYTEDPAFSSEDDSVTAEALWEQINVTRDSSDYLWYLTDVNISPNESFIKNGPSPILTANSAGHVLHVFVNGQLSGTVYGGLDNPKLTFSESVNLKVGNNKISLLSVAVGLPVGLKGESLSLHTIIGSSSVEWTQGSSLAKKQPLTWYKTTFNAPSGNDPLALDMSSTRDRQLRFNLK</sequence>
<evidence type="ECO:0000256" key="6">
    <source>
        <dbReference type="ARBA" id="ARBA00023295"/>
    </source>
</evidence>
<dbReference type="GO" id="GO:0005975">
    <property type="term" value="P:carbohydrate metabolic process"/>
    <property type="evidence" value="ECO:0007669"/>
    <property type="project" value="InterPro"/>
</dbReference>
<evidence type="ECO:0000313" key="10">
    <source>
        <dbReference type="Proteomes" id="UP001058974"/>
    </source>
</evidence>
<keyword evidence="5" id="KW-0378">Hydrolase</keyword>
<dbReference type="InterPro" id="IPR008979">
    <property type="entry name" value="Galactose-bd-like_sf"/>
</dbReference>
<dbReference type="InterPro" id="IPR017853">
    <property type="entry name" value="GH"/>
</dbReference>
<evidence type="ECO:0000259" key="8">
    <source>
        <dbReference type="Pfam" id="PF17834"/>
    </source>
</evidence>
<name>A0A9D4VVP0_PEA</name>
<comment type="caution">
    <text evidence="9">The sequence shown here is derived from an EMBL/GenBank/DDBJ whole genome shotgun (WGS) entry which is preliminary data.</text>
</comment>
<dbReference type="Gene3D" id="3.20.20.80">
    <property type="entry name" value="Glycosidases"/>
    <property type="match status" value="1"/>
</dbReference>
<dbReference type="Pfam" id="PF17834">
    <property type="entry name" value="GHD"/>
    <property type="match status" value="1"/>
</dbReference>
<dbReference type="InterPro" id="IPR031330">
    <property type="entry name" value="Gly_Hdrlase_35_cat"/>
</dbReference>
<dbReference type="PANTHER" id="PTHR23421">
    <property type="entry name" value="BETA-GALACTOSIDASE RELATED"/>
    <property type="match status" value="1"/>
</dbReference>
<dbReference type="FunFam" id="2.60.120.260:FF:000142">
    <property type="entry name" value="Beta-galactosidase"/>
    <property type="match status" value="1"/>
</dbReference>
<dbReference type="PRINTS" id="PR00742">
    <property type="entry name" value="GLHYDRLASE35"/>
</dbReference>
<keyword evidence="10" id="KW-1185">Reference proteome</keyword>
<evidence type="ECO:0000313" key="9">
    <source>
        <dbReference type="EMBL" id="KAI5390491.1"/>
    </source>
</evidence>
<organism evidence="9 10">
    <name type="scientific">Pisum sativum</name>
    <name type="common">Garden pea</name>
    <name type="synonym">Lathyrus oleraceus</name>
    <dbReference type="NCBI Taxonomy" id="3888"/>
    <lineage>
        <taxon>Eukaryota</taxon>
        <taxon>Viridiplantae</taxon>
        <taxon>Streptophyta</taxon>
        <taxon>Embryophyta</taxon>
        <taxon>Tracheophyta</taxon>
        <taxon>Spermatophyta</taxon>
        <taxon>Magnoliopsida</taxon>
        <taxon>eudicotyledons</taxon>
        <taxon>Gunneridae</taxon>
        <taxon>Pentapetalae</taxon>
        <taxon>rosids</taxon>
        <taxon>fabids</taxon>
        <taxon>Fabales</taxon>
        <taxon>Fabaceae</taxon>
        <taxon>Papilionoideae</taxon>
        <taxon>50 kb inversion clade</taxon>
        <taxon>NPAAA clade</taxon>
        <taxon>Hologalegina</taxon>
        <taxon>IRL clade</taxon>
        <taxon>Fabeae</taxon>
        <taxon>Lathyrus</taxon>
    </lineage>
</organism>
<accession>A0A9D4VVP0</accession>
<dbReference type="GO" id="GO:0004565">
    <property type="term" value="F:beta-galactosidase activity"/>
    <property type="evidence" value="ECO:0007669"/>
    <property type="project" value="UniProtKB-EC"/>
</dbReference>
<dbReference type="Gramene" id="Psat07G0570600-T1">
    <property type="protein sequence ID" value="KAI5390491.1"/>
    <property type="gene ID" value="KIW84_075706"/>
</dbReference>
<proteinExistence type="inferred from homology"/>
<evidence type="ECO:0000256" key="2">
    <source>
        <dbReference type="ARBA" id="ARBA00009809"/>
    </source>
</evidence>
<comment type="similarity">
    <text evidence="2">Belongs to the glycosyl hydrolase 35 family.</text>
</comment>
<dbReference type="InterPro" id="IPR041392">
    <property type="entry name" value="GHD"/>
</dbReference>
<dbReference type="EC" id="3.2.1.23" evidence="3"/>
<protein>
    <recommendedName>
        <fullName evidence="3">beta-galactosidase</fullName>
        <ecNumber evidence="3">3.2.1.23</ecNumber>
    </recommendedName>
</protein>
<dbReference type="Pfam" id="PF01301">
    <property type="entry name" value="Glyco_hydro_35"/>
    <property type="match status" value="1"/>
</dbReference>
<evidence type="ECO:0000256" key="5">
    <source>
        <dbReference type="ARBA" id="ARBA00022801"/>
    </source>
</evidence>
<evidence type="ECO:0000259" key="7">
    <source>
        <dbReference type="Pfam" id="PF01301"/>
    </source>
</evidence>
<dbReference type="SUPFAM" id="SSF49785">
    <property type="entry name" value="Galactose-binding domain-like"/>
    <property type="match status" value="2"/>
</dbReference>
<keyword evidence="6" id="KW-0326">Glycosidase</keyword>
<reference evidence="9 10" key="1">
    <citation type="journal article" date="2022" name="Nat. Genet.">
        <title>Improved pea reference genome and pan-genome highlight genomic features and evolutionary characteristics.</title>
        <authorList>
            <person name="Yang T."/>
            <person name="Liu R."/>
            <person name="Luo Y."/>
            <person name="Hu S."/>
            <person name="Wang D."/>
            <person name="Wang C."/>
            <person name="Pandey M.K."/>
            <person name="Ge S."/>
            <person name="Xu Q."/>
            <person name="Li N."/>
            <person name="Li G."/>
            <person name="Huang Y."/>
            <person name="Saxena R.K."/>
            <person name="Ji Y."/>
            <person name="Li M."/>
            <person name="Yan X."/>
            <person name="He Y."/>
            <person name="Liu Y."/>
            <person name="Wang X."/>
            <person name="Xiang C."/>
            <person name="Varshney R.K."/>
            <person name="Ding H."/>
            <person name="Gao S."/>
            <person name="Zong X."/>
        </authorList>
    </citation>
    <scope>NUCLEOTIDE SEQUENCE [LARGE SCALE GENOMIC DNA]</scope>
    <source>
        <strain evidence="9 10">cv. Zhongwan 6</strain>
    </source>
</reference>
<gene>
    <name evidence="9" type="ORF">KIW84_075706</name>
</gene>
<keyword evidence="4" id="KW-0732">Signal</keyword>